<name>A0A9W4WK56_9GLOM</name>
<organism evidence="1 2">
    <name type="scientific">Funneliformis geosporum</name>
    <dbReference type="NCBI Taxonomy" id="1117311"/>
    <lineage>
        <taxon>Eukaryota</taxon>
        <taxon>Fungi</taxon>
        <taxon>Fungi incertae sedis</taxon>
        <taxon>Mucoromycota</taxon>
        <taxon>Glomeromycotina</taxon>
        <taxon>Glomeromycetes</taxon>
        <taxon>Glomerales</taxon>
        <taxon>Glomeraceae</taxon>
        <taxon>Funneliformis</taxon>
    </lineage>
</organism>
<dbReference type="Proteomes" id="UP001153678">
    <property type="component" value="Unassembled WGS sequence"/>
</dbReference>
<evidence type="ECO:0000313" key="2">
    <source>
        <dbReference type="Proteomes" id="UP001153678"/>
    </source>
</evidence>
<keyword evidence="2" id="KW-1185">Reference proteome</keyword>
<gene>
    <name evidence="1" type="ORF">FWILDA_LOCUS3318</name>
</gene>
<reference evidence="1" key="1">
    <citation type="submission" date="2022-08" db="EMBL/GenBank/DDBJ databases">
        <authorList>
            <person name="Kallberg Y."/>
            <person name="Tangrot J."/>
            <person name="Rosling A."/>
        </authorList>
    </citation>
    <scope>NUCLEOTIDE SEQUENCE</scope>
    <source>
        <strain evidence="1">Wild A</strain>
    </source>
</reference>
<sequence>MVYEEVLFSVVFTEKKKYYGISHKSKLNFNKELFIQEVEIMKDVLKETINDISQKDLNKMIKTAV</sequence>
<protein>
    <submittedName>
        <fullName evidence="1">4039_t:CDS:1</fullName>
    </submittedName>
</protein>
<dbReference type="AlphaFoldDB" id="A0A9W4WK56"/>
<evidence type="ECO:0000313" key="1">
    <source>
        <dbReference type="EMBL" id="CAI2167911.1"/>
    </source>
</evidence>
<comment type="caution">
    <text evidence="1">The sequence shown here is derived from an EMBL/GenBank/DDBJ whole genome shotgun (WGS) entry which is preliminary data.</text>
</comment>
<accession>A0A9W4WK56</accession>
<proteinExistence type="predicted"/>
<dbReference type="EMBL" id="CAMKVN010000433">
    <property type="protein sequence ID" value="CAI2167911.1"/>
    <property type="molecule type" value="Genomic_DNA"/>
</dbReference>